<evidence type="ECO:0000313" key="7">
    <source>
        <dbReference type="EMBL" id="BBA37250.1"/>
    </source>
</evidence>
<dbReference type="RefSeq" id="WP_170161264.1">
    <property type="nucleotide sequence ID" value="NZ_AP017928.1"/>
</dbReference>
<sequence>MVAKTSDLLKQFSPGRILLPVILGLGIVGYTLYGELVKSELPIGEALNRFAWTSRSVWWIALAFLMMMLRDFGYLWQLRILTDRKLGWRTSLEIVLLWDFFAAVSPSMVGGAAVAVFMLVKEQISIGRSTAIVFTTVFLDQVFYTSLPFFASLFVPQAEIFAPLEYVRSELLGTSMMVGFWIAWGGLVVYLLLLIGALFVAPHWINWWLTRLFMLPMFRFWRARGLHMVNDLLTASRDLRDRKSIFWFQVWMATSLAWIGRYLVVNCVLAAFSPMPMSLIDHLLAIGRQAVLWIIMVLSPTPGSAGVAELGFSWLFGDFVPAGVALGLAVLWRLVSYYPYLIIGVPVMTRWVRRVYGTDVRKPQIGIE</sequence>
<comment type="subcellular location">
    <subcellularLocation>
        <location evidence="1">Cell membrane</location>
        <topology evidence="1">Multi-pass membrane protein</topology>
    </subcellularLocation>
</comment>
<evidence type="ECO:0000256" key="4">
    <source>
        <dbReference type="ARBA" id="ARBA00022989"/>
    </source>
</evidence>
<evidence type="ECO:0000256" key="2">
    <source>
        <dbReference type="ARBA" id="ARBA00022475"/>
    </source>
</evidence>
<evidence type="ECO:0000313" key="8">
    <source>
        <dbReference type="Proteomes" id="UP000266313"/>
    </source>
</evidence>
<dbReference type="PANTHER" id="PTHR37693">
    <property type="entry name" value="PHOSPHATIDYLGLYCEROL LYSYLTRANSFERASE"/>
    <property type="match status" value="1"/>
</dbReference>
<keyword evidence="2" id="KW-1003">Cell membrane</keyword>
<keyword evidence="3 6" id="KW-0812">Transmembrane</keyword>
<keyword evidence="5 6" id="KW-0472">Membrane</keyword>
<feature type="transmembrane region" description="Helical" evidence="6">
    <location>
        <begin position="246"/>
        <end position="273"/>
    </location>
</feature>
<evidence type="ECO:0000256" key="6">
    <source>
        <dbReference type="SAM" id="Phobius"/>
    </source>
</evidence>
<evidence type="ECO:0000256" key="3">
    <source>
        <dbReference type="ARBA" id="ARBA00022692"/>
    </source>
</evidence>
<evidence type="ECO:0000256" key="5">
    <source>
        <dbReference type="ARBA" id="ARBA00023136"/>
    </source>
</evidence>
<feature type="transmembrane region" description="Helical" evidence="6">
    <location>
        <begin position="57"/>
        <end position="76"/>
    </location>
</feature>
<organism evidence="7 8">
    <name type="scientific">Methylocaldum marinum</name>
    <dbReference type="NCBI Taxonomy" id="1432792"/>
    <lineage>
        <taxon>Bacteria</taxon>
        <taxon>Pseudomonadati</taxon>
        <taxon>Pseudomonadota</taxon>
        <taxon>Gammaproteobacteria</taxon>
        <taxon>Methylococcales</taxon>
        <taxon>Methylococcaceae</taxon>
        <taxon>Methylocaldum</taxon>
    </lineage>
</organism>
<dbReference type="InterPro" id="IPR022791">
    <property type="entry name" value="L-PG_synthase/AglD"/>
</dbReference>
<evidence type="ECO:0008006" key="9">
    <source>
        <dbReference type="Google" id="ProtNLM"/>
    </source>
</evidence>
<feature type="transmembrane region" description="Helical" evidence="6">
    <location>
        <begin position="181"/>
        <end position="209"/>
    </location>
</feature>
<dbReference type="EMBL" id="AP017928">
    <property type="protein sequence ID" value="BBA37250.1"/>
    <property type="molecule type" value="Genomic_DNA"/>
</dbReference>
<dbReference type="AlphaFoldDB" id="A0A250L038"/>
<proteinExistence type="predicted"/>
<dbReference type="Proteomes" id="UP000266313">
    <property type="component" value="Chromosome"/>
</dbReference>
<feature type="transmembrane region" description="Helical" evidence="6">
    <location>
        <begin position="17"/>
        <end position="36"/>
    </location>
</feature>
<keyword evidence="4 6" id="KW-1133">Transmembrane helix</keyword>
<feature type="transmembrane region" description="Helical" evidence="6">
    <location>
        <begin position="96"/>
        <end position="120"/>
    </location>
</feature>
<name>A0A250L038_9GAMM</name>
<accession>A0A250L038</accession>
<keyword evidence="8" id="KW-1185">Reference proteome</keyword>
<dbReference type="KEGG" id="mmai:sS8_5331"/>
<gene>
    <name evidence="7" type="ORF">sS8_5331</name>
</gene>
<dbReference type="PANTHER" id="PTHR37693:SF1">
    <property type="entry name" value="INTEGRAL MEMBRANE PROTEIN"/>
    <property type="match status" value="1"/>
</dbReference>
<dbReference type="GO" id="GO:0005886">
    <property type="term" value="C:plasma membrane"/>
    <property type="evidence" value="ECO:0007669"/>
    <property type="project" value="UniProtKB-SubCell"/>
</dbReference>
<reference evidence="7 8" key="1">
    <citation type="submission" date="2016-12" db="EMBL/GenBank/DDBJ databases">
        <title>Genome sequencing of Methylocaldum marinum.</title>
        <authorList>
            <person name="Takeuchi M."/>
            <person name="Kamagata Y."/>
            <person name="Hiraoka S."/>
            <person name="Oshima K."/>
            <person name="Hattori M."/>
            <person name="Iwasaki W."/>
        </authorList>
    </citation>
    <scope>NUCLEOTIDE SEQUENCE [LARGE SCALE GENOMIC DNA]</scope>
    <source>
        <strain evidence="7 8">S8</strain>
    </source>
</reference>
<dbReference type="Pfam" id="PF03706">
    <property type="entry name" value="LPG_synthase_TM"/>
    <property type="match status" value="1"/>
</dbReference>
<evidence type="ECO:0000256" key="1">
    <source>
        <dbReference type="ARBA" id="ARBA00004651"/>
    </source>
</evidence>
<protein>
    <recommendedName>
        <fullName evidence="9">Integral membrane protein</fullName>
    </recommendedName>
</protein>
<feature type="transmembrane region" description="Helical" evidence="6">
    <location>
        <begin position="132"/>
        <end position="155"/>
    </location>
</feature>